<dbReference type="Proteomes" id="UP000193061">
    <property type="component" value="Unassembled WGS sequence"/>
</dbReference>
<dbReference type="InterPro" id="IPR011330">
    <property type="entry name" value="Glyco_hydro/deAcase_b/a-brl"/>
</dbReference>
<dbReference type="AlphaFoldDB" id="A0A1X6Z152"/>
<dbReference type="EMBL" id="FWFX01000004">
    <property type="protein sequence ID" value="SLN37698.1"/>
    <property type="molecule type" value="Genomic_DNA"/>
</dbReference>
<dbReference type="CDD" id="cd10936">
    <property type="entry name" value="CE4_DAC2"/>
    <property type="match status" value="1"/>
</dbReference>
<keyword evidence="2" id="KW-1133">Transmembrane helix</keyword>
<dbReference type="GO" id="GO:0005975">
    <property type="term" value="P:carbohydrate metabolic process"/>
    <property type="evidence" value="ECO:0007669"/>
    <property type="project" value="InterPro"/>
</dbReference>
<organism evidence="3 4">
    <name type="scientific">Roseovarius albus</name>
    <dbReference type="NCBI Taxonomy" id="1247867"/>
    <lineage>
        <taxon>Bacteria</taxon>
        <taxon>Pseudomonadati</taxon>
        <taxon>Pseudomonadota</taxon>
        <taxon>Alphaproteobacteria</taxon>
        <taxon>Rhodobacterales</taxon>
        <taxon>Roseobacteraceae</taxon>
        <taxon>Roseovarius</taxon>
    </lineage>
</organism>
<proteinExistence type="predicted"/>
<dbReference type="Gene3D" id="3.20.20.370">
    <property type="entry name" value="Glycoside hydrolase/deacetylase"/>
    <property type="match status" value="1"/>
</dbReference>
<evidence type="ECO:0000256" key="2">
    <source>
        <dbReference type="SAM" id="Phobius"/>
    </source>
</evidence>
<evidence type="ECO:0000313" key="3">
    <source>
        <dbReference type="EMBL" id="SLN37698.1"/>
    </source>
</evidence>
<name>A0A1X6Z152_9RHOB</name>
<feature type="region of interest" description="Disordered" evidence="1">
    <location>
        <begin position="140"/>
        <end position="179"/>
    </location>
</feature>
<keyword evidence="2" id="KW-0472">Membrane</keyword>
<dbReference type="Pfam" id="PF04748">
    <property type="entry name" value="Polysacc_deac_2"/>
    <property type="match status" value="1"/>
</dbReference>
<evidence type="ECO:0000313" key="4">
    <source>
        <dbReference type="Proteomes" id="UP000193061"/>
    </source>
</evidence>
<feature type="transmembrane region" description="Helical" evidence="2">
    <location>
        <begin position="28"/>
        <end position="50"/>
    </location>
</feature>
<dbReference type="InterPro" id="IPR006837">
    <property type="entry name" value="Divergent_DAC"/>
</dbReference>
<dbReference type="SUPFAM" id="SSF88713">
    <property type="entry name" value="Glycoside hydrolase/deacetylase"/>
    <property type="match status" value="1"/>
</dbReference>
<keyword evidence="2" id="KW-0812">Transmembrane</keyword>
<accession>A0A1X6Z152</accession>
<protein>
    <submittedName>
        <fullName evidence="3">Divergent polysaccharide deacetylase</fullName>
    </submittedName>
</protein>
<evidence type="ECO:0000256" key="1">
    <source>
        <dbReference type="SAM" id="MobiDB-lite"/>
    </source>
</evidence>
<keyword evidence="4" id="KW-1185">Reference proteome</keyword>
<gene>
    <name evidence="3" type="ORF">ROA7450_01812</name>
</gene>
<sequence>MLRLARQRQEAHSYMKAKSEAKTLGQGFFAGILSGTVVSGLAVGGMSLLAGAPEARVETVIDLNVPEYSGFAQSAEQVDVEIQAQVEEPATTLSGVSTVPDSLSAISESITQSADQPEAESFDLSLVNPETQDAPLVGATADEPISKTPEAGAVEVPESEGEVSLSTEPAQPLSPALAEEESVFAEPADVVEPESVVEEEQIAAVVIPESSGTIDNIADGVTTDRLPSITTPEDEGAVLGAAPDVDSSAFGDDSAVSALERFASDFDNPDDKPLMAIVLVVERASSLDITALEDFPYPLSFAIDVTNPDAAAMSERIRAAGHEVLAQIDLPAEADAKGTEEAMQIYMKAVPEAVAVIEGLNTGVQSNRAASKQLAPILRDSGHGAVLLSNGLNTAQKLIAREGVPSASVFRDFDSQGQSERTIRRFLDQGAFRAGQEKEGVIMMGRLRPETAKALVVWALEDRAGLVALAPVSAVLSADQTRLAIGQ</sequence>
<reference evidence="3 4" key="1">
    <citation type="submission" date="2017-03" db="EMBL/GenBank/DDBJ databases">
        <authorList>
            <person name="Afonso C.L."/>
            <person name="Miller P.J."/>
            <person name="Scott M.A."/>
            <person name="Spackman E."/>
            <person name="Goraichik I."/>
            <person name="Dimitrov K.M."/>
            <person name="Suarez D.L."/>
            <person name="Swayne D.E."/>
        </authorList>
    </citation>
    <scope>NUCLEOTIDE SEQUENCE [LARGE SCALE GENOMIC DNA]</scope>
    <source>
        <strain evidence="3 4">CECT 7450</strain>
    </source>
</reference>